<name>A0ACB6S533_9PLEO</name>
<proteinExistence type="predicted"/>
<evidence type="ECO:0000313" key="1">
    <source>
        <dbReference type="EMBL" id="KAF2629068.1"/>
    </source>
</evidence>
<gene>
    <name evidence="1" type="ORF">BU25DRAFT_26326</name>
</gene>
<reference evidence="1" key="1">
    <citation type="journal article" date="2020" name="Stud. Mycol.">
        <title>101 Dothideomycetes genomes: a test case for predicting lifestyles and emergence of pathogens.</title>
        <authorList>
            <person name="Haridas S."/>
            <person name="Albert R."/>
            <person name="Binder M."/>
            <person name="Bloem J."/>
            <person name="Labutti K."/>
            <person name="Salamov A."/>
            <person name="Andreopoulos B."/>
            <person name="Baker S."/>
            <person name="Barry K."/>
            <person name="Bills G."/>
            <person name="Bluhm B."/>
            <person name="Cannon C."/>
            <person name="Castanera R."/>
            <person name="Culley D."/>
            <person name="Daum C."/>
            <person name="Ezra D."/>
            <person name="Gonzalez J."/>
            <person name="Henrissat B."/>
            <person name="Kuo A."/>
            <person name="Liang C."/>
            <person name="Lipzen A."/>
            <person name="Lutzoni F."/>
            <person name="Magnuson J."/>
            <person name="Mondo S."/>
            <person name="Nolan M."/>
            <person name="Ohm R."/>
            <person name="Pangilinan J."/>
            <person name="Park H.-J."/>
            <person name="Ramirez L."/>
            <person name="Alfaro M."/>
            <person name="Sun H."/>
            <person name="Tritt A."/>
            <person name="Yoshinaga Y."/>
            <person name="Zwiers L.-H."/>
            <person name="Turgeon B."/>
            <person name="Goodwin S."/>
            <person name="Spatafora J."/>
            <person name="Crous P."/>
            <person name="Grigoriev I."/>
        </authorList>
    </citation>
    <scope>NUCLEOTIDE SEQUENCE</scope>
    <source>
        <strain evidence="1">CBS 525.71</strain>
    </source>
</reference>
<organism evidence="1 2">
    <name type="scientific">Macroventuria anomochaeta</name>
    <dbReference type="NCBI Taxonomy" id="301207"/>
    <lineage>
        <taxon>Eukaryota</taxon>
        <taxon>Fungi</taxon>
        <taxon>Dikarya</taxon>
        <taxon>Ascomycota</taxon>
        <taxon>Pezizomycotina</taxon>
        <taxon>Dothideomycetes</taxon>
        <taxon>Pleosporomycetidae</taxon>
        <taxon>Pleosporales</taxon>
        <taxon>Pleosporineae</taxon>
        <taxon>Didymellaceae</taxon>
        <taxon>Macroventuria</taxon>
    </lineage>
</organism>
<accession>A0ACB6S533</accession>
<keyword evidence="2" id="KW-1185">Reference proteome</keyword>
<dbReference type="EMBL" id="MU006711">
    <property type="protein sequence ID" value="KAF2629068.1"/>
    <property type="molecule type" value="Genomic_DNA"/>
</dbReference>
<evidence type="ECO:0000313" key="2">
    <source>
        <dbReference type="Proteomes" id="UP000799754"/>
    </source>
</evidence>
<protein>
    <submittedName>
        <fullName evidence="1">Uncharacterized protein</fullName>
    </submittedName>
</protein>
<dbReference type="Proteomes" id="UP000799754">
    <property type="component" value="Unassembled WGS sequence"/>
</dbReference>
<comment type="caution">
    <text evidence="1">The sequence shown here is derived from an EMBL/GenBank/DDBJ whole genome shotgun (WGS) entry which is preliminary data.</text>
</comment>
<sequence>MGTENLSACVQSAPEEVCTAATGIANVCNWRFQAIRRGRGLINRSAKPNGGEAASANHGETARRSHRSCNGHHDGSLLVGRRLRCAWDGWVTNFEAGRCTVMRTWTERKRQEWRLMALFISQLTKLVGAWRCLGEKGFCAASTDRAEDRVAIPTCHISNG</sequence>